<dbReference type="Pfam" id="PF07690">
    <property type="entry name" value="MFS_1"/>
    <property type="match status" value="1"/>
</dbReference>
<evidence type="ECO:0000256" key="3">
    <source>
        <dbReference type="ARBA" id="ARBA00022448"/>
    </source>
</evidence>
<evidence type="ECO:0000256" key="5">
    <source>
        <dbReference type="ARBA" id="ARBA00022692"/>
    </source>
</evidence>
<dbReference type="InterPro" id="IPR004638">
    <property type="entry name" value="EmrB-like"/>
</dbReference>
<feature type="transmembrane region" description="Helical" evidence="9">
    <location>
        <begin position="377"/>
        <end position="403"/>
    </location>
</feature>
<evidence type="ECO:0000256" key="9">
    <source>
        <dbReference type="SAM" id="Phobius"/>
    </source>
</evidence>
<feature type="transmembrane region" description="Helical" evidence="9">
    <location>
        <begin position="353"/>
        <end position="371"/>
    </location>
</feature>
<keyword evidence="6 9" id="KW-1133">Transmembrane helix</keyword>
<evidence type="ECO:0000256" key="1">
    <source>
        <dbReference type="ARBA" id="ARBA00004651"/>
    </source>
</evidence>
<keyword evidence="7 9" id="KW-0472">Membrane</keyword>
<feature type="transmembrane region" description="Helical" evidence="9">
    <location>
        <begin position="186"/>
        <end position="208"/>
    </location>
</feature>
<dbReference type="NCBIfam" id="TIGR00711">
    <property type="entry name" value="efflux_EmrB"/>
    <property type="match status" value="1"/>
</dbReference>
<dbReference type="InterPro" id="IPR020846">
    <property type="entry name" value="MFS_dom"/>
</dbReference>
<feature type="transmembrane region" description="Helical" evidence="9">
    <location>
        <begin position="424"/>
        <end position="442"/>
    </location>
</feature>
<evidence type="ECO:0000256" key="2">
    <source>
        <dbReference type="ARBA" id="ARBA00008537"/>
    </source>
</evidence>
<feature type="transmembrane region" description="Helical" evidence="9">
    <location>
        <begin position="220"/>
        <end position="240"/>
    </location>
</feature>
<comment type="subcellular location">
    <subcellularLocation>
        <location evidence="1">Cell membrane</location>
        <topology evidence="1">Multi-pass membrane protein</topology>
    </subcellularLocation>
</comment>
<dbReference type="PROSITE" id="PS50850">
    <property type="entry name" value="MFS"/>
    <property type="match status" value="1"/>
</dbReference>
<dbReference type="AlphaFoldDB" id="A0AAU8DUN6"/>
<feature type="domain" description="Major facilitator superfamily (MFS) profile" evidence="10">
    <location>
        <begin position="33"/>
        <end position="528"/>
    </location>
</feature>
<feature type="compositionally biased region" description="Polar residues" evidence="8">
    <location>
        <begin position="1"/>
        <end position="15"/>
    </location>
</feature>
<sequence length="543" mass="56667">MTTDASPPGVNTTKDGSAPAADSQKLDAAVLKIAGVVVIGSIMAILDITVVGVAQNTFQSLWKISPASAAWTMTAYTLALAAVIPVTGWAADRFGTKRLYLTSIALFVGGSVLCATAWDIVPLVAFRAIQGLGGGMLMPLGMTILTRAAGPERIGRVMAVLGIPMLLGPIGGPILGGWLIDAVSWHWIFLINLPIGVIGFVYAFMALPKDKPSPSESFDRLGFVLLSPGLAAFLYGISSIPGEGRIGSAKVLLPALIGLVLIVAFVRHALKKKNALIDLHLFQNRDLTFAILTLVIFSIAFFGAMLLFPQYFIGIRGETPLKAGLLGAPMGIGAMLTMPIAGALTDKYGPGKFVMTGLVLILLGLVPMTMLESDTSYWVTSGAFLVMGLGMGMTMMPTMTAALKTLTAHQVARGSTMTNITQQVAASIGTAVISVLLTNFLTKDNGGIGGVAFSLNPVLSHPATANPEMFAAVQGQLGQIAQSAGTTPEQFMTLGLNDAADSFTKTILIALIMVAFTLIPAHFLPRKPAAKSDTAAPAAAMMH</sequence>
<feature type="transmembrane region" description="Helical" evidence="9">
    <location>
        <begin position="323"/>
        <end position="341"/>
    </location>
</feature>
<feature type="transmembrane region" description="Helical" evidence="9">
    <location>
        <begin position="287"/>
        <end position="311"/>
    </location>
</feature>
<dbReference type="GO" id="GO:0022857">
    <property type="term" value="F:transmembrane transporter activity"/>
    <property type="evidence" value="ECO:0007669"/>
    <property type="project" value="InterPro"/>
</dbReference>
<gene>
    <name evidence="11" type="ORF">ABLG96_10015</name>
</gene>
<feature type="region of interest" description="Disordered" evidence="8">
    <location>
        <begin position="1"/>
        <end position="20"/>
    </location>
</feature>
<protein>
    <submittedName>
        <fullName evidence="11">DHA2 family efflux MFS transporter permease subunit</fullName>
    </submittedName>
</protein>
<dbReference type="InterPro" id="IPR011701">
    <property type="entry name" value="MFS"/>
</dbReference>
<dbReference type="RefSeq" id="WP_353651181.1">
    <property type="nucleotide sequence ID" value="NZ_CP159218.1"/>
</dbReference>
<evidence type="ECO:0000256" key="8">
    <source>
        <dbReference type="SAM" id="MobiDB-lite"/>
    </source>
</evidence>
<feature type="transmembrane region" description="Helical" evidence="9">
    <location>
        <begin position="73"/>
        <end position="92"/>
    </location>
</feature>
<feature type="transmembrane region" description="Helical" evidence="9">
    <location>
        <begin position="33"/>
        <end position="53"/>
    </location>
</feature>
<reference evidence="11" key="1">
    <citation type="submission" date="2024-05" db="EMBL/GenBank/DDBJ databases">
        <authorList>
            <person name="Cai S.Y."/>
            <person name="Jin L.M."/>
            <person name="Li H.R."/>
        </authorList>
    </citation>
    <scope>NUCLEOTIDE SEQUENCE</scope>
    <source>
        <strain evidence="11">A5-74</strain>
    </source>
</reference>
<name>A0AAU8DUN6_9ACTN</name>
<feature type="transmembrane region" description="Helical" evidence="9">
    <location>
        <begin position="157"/>
        <end position="180"/>
    </location>
</feature>
<dbReference type="EMBL" id="CP159218">
    <property type="protein sequence ID" value="XCG65576.1"/>
    <property type="molecule type" value="Genomic_DNA"/>
</dbReference>
<dbReference type="InterPro" id="IPR036259">
    <property type="entry name" value="MFS_trans_sf"/>
</dbReference>
<dbReference type="GO" id="GO:0005886">
    <property type="term" value="C:plasma membrane"/>
    <property type="evidence" value="ECO:0007669"/>
    <property type="project" value="UniProtKB-SubCell"/>
</dbReference>
<accession>A0AAU8DUN6</accession>
<evidence type="ECO:0000313" key="11">
    <source>
        <dbReference type="EMBL" id="XCG65576.1"/>
    </source>
</evidence>
<keyword evidence="3" id="KW-0813">Transport</keyword>
<dbReference type="PANTHER" id="PTHR42718">
    <property type="entry name" value="MAJOR FACILITATOR SUPERFAMILY MULTIDRUG TRANSPORTER MFSC"/>
    <property type="match status" value="1"/>
</dbReference>
<dbReference type="SUPFAM" id="SSF103473">
    <property type="entry name" value="MFS general substrate transporter"/>
    <property type="match status" value="1"/>
</dbReference>
<proteinExistence type="inferred from homology"/>
<evidence type="ECO:0000256" key="6">
    <source>
        <dbReference type="ARBA" id="ARBA00022989"/>
    </source>
</evidence>
<keyword evidence="5 9" id="KW-0812">Transmembrane</keyword>
<feature type="transmembrane region" description="Helical" evidence="9">
    <location>
        <begin position="506"/>
        <end position="524"/>
    </location>
</feature>
<evidence type="ECO:0000256" key="7">
    <source>
        <dbReference type="ARBA" id="ARBA00023136"/>
    </source>
</evidence>
<keyword evidence="4" id="KW-1003">Cell membrane</keyword>
<feature type="transmembrane region" description="Helical" evidence="9">
    <location>
        <begin position="124"/>
        <end position="145"/>
    </location>
</feature>
<evidence type="ECO:0000259" key="10">
    <source>
        <dbReference type="PROSITE" id="PS50850"/>
    </source>
</evidence>
<dbReference type="Gene3D" id="1.20.1720.10">
    <property type="entry name" value="Multidrug resistance protein D"/>
    <property type="match status" value="1"/>
</dbReference>
<dbReference type="Gene3D" id="1.20.1250.20">
    <property type="entry name" value="MFS general substrate transporter like domains"/>
    <property type="match status" value="1"/>
</dbReference>
<comment type="similarity">
    <text evidence="2">Belongs to the major facilitator superfamily. EmrB family.</text>
</comment>
<evidence type="ECO:0000256" key="4">
    <source>
        <dbReference type="ARBA" id="ARBA00022475"/>
    </source>
</evidence>
<dbReference type="PANTHER" id="PTHR42718:SF9">
    <property type="entry name" value="MAJOR FACILITATOR SUPERFAMILY MULTIDRUG TRANSPORTER MFSC"/>
    <property type="match status" value="1"/>
</dbReference>
<feature type="transmembrane region" description="Helical" evidence="9">
    <location>
        <begin position="246"/>
        <end position="266"/>
    </location>
</feature>
<organism evidence="11">
    <name type="scientific">Nakamurella sp. A5-74</name>
    <dbReference type="NCBI Taxonomy" id="3158264"/>
    <lineage>
        <taxon>Bacteria</taxon>
        <taxon>Bacillati</taxon>
        <taxon>Actinomycetota</taxon>
        <taxon>Actinomycetes</taxon>
        <taxon>Nakamurellales</taxon>
        <taxon>Nakamurellaceae</taxon>
        <taxon>Nakamurella</taxon>
    </lineage>
</organism>
<feature type="transmembrane region" description="Helical" evidence="9">
    <location>
        <begin position="99"/>
        <end position="118"/>
    </location>
</feature>